<name>A0A841GWD7_9BACT</name>
<evidence type="ECO:0000313" key="1">
    <source>
        <dbReference type="EMBL" id="MBB6070348.1"/>
    </source>
</evidence>
<organism evidence="1 2">
    <name type="scientific">Longimicrobium terrae</name>
    <dbReference type="NCBI Taxonomy" id="1639882"/>
    <lineage>
        <taxon>Bacteria</taxon>
        <taxon>Pseudomonadati</taxon>
        <taxon>Gemmatimonadota</taxon>
        <taxon>Longimicrobiia</taxon>
        <taxon>Longimicrobiales</taxon>
        <taxon>Longimicrobiaceae</taxon>
        <taxon>Longimicrobium</taxon>
    </lineage>
</organism>
<evidence type="ECO:0000313" key="2">
    <source>
        <dbReference type="Proteomes" id="UP000582837"/>
    </source>
</evidence>
<dbReference type="AlphaFoldDB" id="A0A841GWD7"/>
<keyword evidence="2" id="KW-1185">Reference proteome</keyword>
<dbReference type="Proteomes" id="UP000582837">
    <property type="component" value="Unassembled WGS sequence"/>
</dbReference>
<comment type="caution">
    <text evidence="1">The sequence shown here is derived from an EMBL/GenBank/DDBJ whole genome shotgun (WGS) entry which is preliminary data.</text>
</comment>
<reference evidence="1 2" key="1">
    <citation type="submission" date="2020-08" db="EMBL/GenBank/DDBJ databases">
        <title>Genomic Encyclopedia of Type Strains, Phase IV (KMG-IV): sequencing the most valuable type-strain genomes for metagenomic binning, comparative biology and taxonomic classification.</title>
        <authorList>
            <person name="Goeker M."/>
        </authorList>
    </citation>
    <scope>NUCLEOTIDE SEQUENCE [LARGE SCALE GENOMIC DNA]</scope>
    <source>
        <strain evidence="1 2">DSM 29007</strain>
    </source>
</reference>
<dbReference type="Pfam" id="PF14460">
    <property type="entry name" value="Prok-E2_D"/>
    <property type="match status" value="1"/>
</dbReference>
<dbReference type="InterPro" id="IPR032787">
    <property type="entry name" value="Prok-E2_D"/>
</dbReference>
<dbReference type="EMBL" id="JACHIA010000004">
    <property type="protein sequence ID" value="MBB6070348.1"/>
    <property type="molecule type" value="Genomic_DNA"/>
</dbReference>
<dbReference type="RefSeq" id="WP_170035735.1">
    <property type="nucleotide sequence ID" value="NZ_JABDTL010000001.1"/>
</dbReference>
<accession>A0A841GWD7</accession>
<sequence length="234" mass="26075">MIHTHIDTGASVDLELREALLVYASGGYGTERVYVEVRPIIDGPDGPEYGAGVPADPEYLARMLRSGTSRGLDLLSPRLLAQGPEEAAWWSPAGLHRPLFVAGSRMARHSGIAVRMPALLYHVRDRRLRIRALACRGRPGPKTPLYIAPLWNIYQNGSLCMGTMPVPTAPPAECMDAWERAFWDSAFTTPHDARLCGHPKGYAAMLRALRTLPRFPTPWLVPSEERLEEWLTKR</sequence>
<protein>
    <submittedName>
        <fullName evidence="1">PRTRC genetic system protein B</fullName>
    </submittedName>
</protein>
<gene>
    <name evidence="1" type="ORF">HNQ61_001967</name>
</gene>
<proteinExistence type="predicted"/>